<accession>A0A7M7MJZ0</accession>
<evidence type="ECO:0000256" key="3">
    <source>
        <dbReference type="ARBA" id="ARBA00023015"/>
    </source>
</evidence>
<dbReference type="GO" id="GO:0000978">
    <property type="term" value="F:RNA polymerase II cis-regulatory region sequence-specific DNA binding"/>
    <property type="evidence" value="ECO:0007669"/>
    <property type="project" value="InterPro"/>
</dbReference>
<keyword evidence="6 7" id="KW-0539">Nucleus</keyword>
<dbReference type="Pfam" id="PF00907">
    <property type="entry name" value="T-box"/>
    <property type="match status" value="1"/>
</dbReference>
<dbReference type="PROSITE" id="PS01283">
    <property type="entry name" value="TBOX_1"/>
    <property type="match status" value="1"/>
</dbReference>
<keyword evidence="4 7" id="KW-0238">DNA-binding</keyword>
<evidence type="ECO:0000259" key="9">
    <source>
        <dbReference type="PROSITE" id="PS50252"/>
    </source>
</evidence>
<reference evidence="10" key="1">
    <citation type="submission" date="2021-01" db="UniProtKB">
        <authorList>
            <consortium name="EnsemblMetazoa"/>
        </authorList>
    </citation>
    <scope>IDENTIFICATION</scope>
</reference>
<dbReference type="GO" id="GO:0000785">
    <property type="term" value="C:chromatin"/>
    <property type="evidence" value="ECO:0007669"/>
    <property type="project" value="TreeGrafter"/>
</dbReference>
<dbReference type="GO" id="GO:0045893">
    <property type="term" value="P:positive regulation of DNA-templated transcription"/>
    <property type="evidence" value="ECO:0007669"/>
    <property type="project" value="InterPro"/>
</dbReference>
<evidence type="ECO:0000256" key="8">
    <source>
        <dbReference type="SAM" id="MobiDB-lite"/>
    </source>
</evidence>
<dbReference type="GeneID" id="111255483"/>
<evidence type="ECO:0000256" key="4">
    <source>
        <dbReference type="ARBA" id="ARBA00023125"/>
    </source>
</evidence>
<organism evidence="10 11">
    <name type="scientific">Varroa destructor</name>
    <name type="common">Honeybee mite</name>
    <dbReference type="NCBI Taxonomy" id="109461"/>
    <lineage>
        <taxon>Eukaryota</taxon>
        <taxon>Metazoa</taxon>
        <taxon>Ecdysozoa</taxon>
        <taxon>Arthropoda</taxon>
        <taxon>Chelicerata</taxon>
        <taxon>Arachnida</taxon>
        <taxon>Acari</taxon>
        <taxon>Parasitiformes</taxon>
        <taxon>Mesostigmata</taxon>
        <taxon>Gamasina</taxon>
        <taxon>Dermanyssoidea</taxon>
        <taxon>Varroidae</taxon>
        <taxon>Varroa</taxon>
    </lineage>
</organism>
<dbReference type="OrthoDB" id="7442607at2759"/>
<dbReference type="OMA" id="HSSHWIV"/>
<feature type="domain" description="T-box" evidence="9">
    <location>
        <begin position="22"/>
        <end position="201"/>
    </location>
</feature>
<dbReference type="GO" id="GO:0001708">
    <property type="term" value="P:cell fate specification"/>
    <property type="evidence" value="ECO:0007669"/>
    <property type="project" value="TreeGrafter"/>
</dbReference>
<evidence type="ECO:0000313" key="11">
    <source>
        <dbReference type="Proteomes" id="UP000594260"/>
    </source>
</evidence>
<dbReference type="InterPro" id="IPR036960">
    <property type="entry name" value="T-box_sf"/>
</dbReference>
<dbReference type="AlphaFoldDB" id="A0A7M7MJZ0"/>
<dbReference type="SUPFAM" id="SSF49417">
    <property type="entry name" value="p53-like transcription factors"/>
    <property type="match status" value="1"/>
</dbReference>
<name>A0A7M7MJZ0_VARDE</name>
<dbReference type="PROSITE" id="PS50252">
    <property type="entry name" value="TBOX_3"/>
    <property type="match status" value="1"/>
</dbReference>
<dbReference type="RefSeq" id="XP_022673233.1">
    <property type="nucleotide sequence ID" value="XM_022817498.1"/>
</dbReference>
<keyword evidence="3" id="KW-0805">Transcription regulation</keyword>
<dbReference type="FunFam" id="2.60.40.820:FF:000010">
    <property type="entry name" value="T-box transcription factor TBX6"/>
    <property type="match status" value="1"/>
</dbReference>
<dbReference type="PANTHER" id="PTHR11267:SF181">
    <property type="entry name" value="OPTOMOTOR-BLIND PROTEIN"/>
    <property type="match status" value="1"/>
</dbReference>
<dbReference type="KEGG" id="vde:111255483"/>
<feature type="region of interest" description="Disordered" evidence="8">
    <location>
        <begin position="228"/>
        <end position="250"/>
    </location>
</feature>
<sequence length="385" mass="43379">MTTMDPMVEVFDESMANVRVELENRSLWTEFYQCGTEMIITKPGRRMFPDLKFKISGLDPQQYYIVLLDIVPADTYRYKFIGKCWLPAYESDMPQHKSNLYRHPDSPALGSKWMSQSIGFNKLKLTNSNTTSESHITLNSMHKYIPRLRIFAGSDIAQMSSRKFTTFSFHETSFMAVTAYQNAGVTNLKIKNNPFAKGFREEDRRNPVKRSCGQEAIRNEPISPTMISVSKRRQQSASPDVSTTSLSESPSPLHRAMFPFTTLPCPPVPASLSPHSVSSTSPPTYDFNTEVPQTPTVAGAARLPAKMAPPTYFDFISQSYENFNRLRGIPGTVPMSALHHPHNPFYGLPNRFLPTPVANTGCQQRTLGGLPFVSQFNPQIGYHML</sequence>
<dbReference type="PANTHER" id="PTHR11267">
    <property type="entry name" value="T-BOX PROTEIN-RELATED"/>
    <property type="match status" value="1"/>
</dbReference>
<protein>
    <recommendedName>
        <fullName evidence="9">T-box domain-containing protein</fullName>
    </recommendedName>
</protein>
<proteinExistence type="predicted"/>
<evidence type="ECO:0000256" key="6">
    <source>
        <dbReference type="ARBA" id="ARBA00023242"/>
    </source>
</evidence>
<keyword evidence="11" id="KW-1185">Reference proteome</keyword>
<dbReference type="InParanoid" id="A0A7M7MJZ0"/>
<keyword evidence="2" id="KW-0217">Developmental protein</keyword>
<evidence type="ECO:0000256" key="1">
    <source>
        <dbReference type="ARBA" id="ARBA00004123"/>
    </source>
</evidence>
<evidence type="ECO:0000256" key="7">
    <source>
        <dbReference type="PROSITE-ProRule" id="PRU00201"/>
    </source>
</evidence>
<evidence type="ECO:0000256" key="2">
    <source>
        <dbReference type="ARBA" id="ARBA00022473"/>
    </source>
</evidence>
<dbReference type="GO" id="GO:0005634">
    <property type="term" value="C:nucleus"/>
    <property type="evidence" value="ECO:0007669"/>
    <property type="project" value="UniProtKB-SubCell"/>
</dbReference>
<dbReference type="InterPro" id="IPR001699">
    <property type="entry name" value="TF_T-box"/>
</dbReference>
<dbReference type="InterPro" id="IPR018186">
    <property type="entry name" value="TF_T-box_CS"/>
</dbReference>
<comment type="subcellular location">
    <subcellularLocation>
        <location evidence="1 7">Nucleus</location>
    </subcellularLocation>
</comment>
<feature type="DNA-binding region" description="T-box" evidence="7">
    <location>
        <begin position="27"/>
        <end position="201"/>
    </location>
</feature>
<evidence type="ECO:0000313" key="10">
    <source>
        <dbReference type="EnsemblMetazoa" id="XP_022673233"/>
    </source>
</evidence>
<dbReference type="InterPro" id="IPR008967">
    <property type="entry name" value="p53-like_TF_DNA-bd_sf"/>
</dbReference>
<dbReference type="Proteomes" id="UP000594260">
    <property type="component" value="Unplaced"/>
</dbReference>
<dbReference type="GO" id="GO:0000981">
    <property type="term" value="F:DNA-binding transcription factor activity, RNA polymerase II-specific"/>
    <property type="evidence" value="ECO:0007669"/>
    <property type="project" value="TreeGrafter"/>
</dbReference>
<dbReference type="EnsemblMetazoa" id="XM_022817498">
    <property type="protein sequence ID" value="XP_022673233"/>
    <property type="gene ID" value="LOC111255483"/>
</dbReference>
<dbReference type="CDD" id="cd00182">
    <property type="entry name" value="T-box"/>
    <property type="match status" value="1"/>
</dbReference>
<dbReference type="InterPro" id="IPR046360">
    <property type="entry name" value="T-box_DNA-bd"/>
</dbReference>
<keyword evidence="5" id="KW-0804">Transcription</keyword>
<dbReference type="PRINTS" id="PR00937">
    <property type="entry name" value="TBOX"/>
</dbReference>
<evidence type="ECO:0000256" key="5">
    <source>
        <dbReference type="ARBA" id="ARBA00023163"/>
    </source>
</evidence>
<dbReference type="Gene3D" id="2.60.40.820">
    <property type="entry name" value="Transcription factor, T-box"/>
    <property type="match status" value="1"/>
</dbReference>
<dbReference type="SMART" id="SM00425">
    <property type="entry name" value="TBOX"/>
    <property type="match status" value="1"/>
</dbReference>